<keyword evidence="1" id="KW-0732">Signal</keyword>
<sequence length="138" mass="14392">MKSKTVRTASAVPVGNGTAKVNNQITVRITSIGHRFVTAKLPGQRSGDSVVLGLRIDNQAAQPLDLNAAVVTLTDSAGDPATAITTDPATTFPNELAPGESATATYVFIVPKNRRDPVDIDVTVNADQQVVVFHGDVG</sequence>
<accession>A0A516PVH7</accession>
<evidence type="ECO:0000313" key="3">
    <source>
        <dbReference type="Proteomes" id="UP000319263"/>
    </source>
</evidence>
<reference evidence="2 3" key="1">
    <citation type="submission" date="2019-07" db="EMBL/GenBank/DDBJ databases">
        <title>Microlunatus dokdonensis sp. nov. isolated from the rhizospheric soil of the wild plant Elymus tsukushiensis.</title>
        <authorList>
            <person name="Ghim S.-Y."/>
            <person name="Hwang Y.-J."/>
            <person name="Son J.-S."/>
            <person name="Shin J.-H."/>
        </authorList>
    </citation>
    <scope>NUCLEOTIDE SEQUENCE [LARGE SCALE GENOMIC DNA]</scope>
    <source>
        <strain evidence="2 3">KUDC0627</strain>
    </source>
</reference>
<dbReference type="OrthoDB" id="3831250at2"/>
<protein>
    <submittedName>
        <fullName evidence="2">DUF4352 domain-containing protein</fullName>
    </submittedName>
</protein>
<dbReference type="InterPro" id="IPR029050">
    <property type="entry name" value="Immunoprotect_excell_Ig-like"/>
</dbReference>
<organism evidence="2 3">
    <name type="scientific">Microlunatus elymi</name>
    <dbReference type="NCBI Taxonomy" id="2596828"/>
    <lineage>
        <taxon>Bacteria</taxon>
        <taxon>Bacillati</taxon>
        <taxon>Actinomycetota</taxon>
        <taxon>Actinomycetes</taxon>
        <taxon>Propionibacteriales</taxon>
        <taxon>Propionibacteriaceae</taxon>
        <taxon>Microlunatus</taxon>
    </lineage>
</organism>
<dbReference type="KEGG" id="mik:FOE78_03895"/>
<dbReference type="RefSeq" id="WP_143985151.1">
    <property type="nucleotide sequence ID" value="NZ_CP041692.1"/>
</dbReference>
<dbReference type="EMBL" id="CP041692">
    <property type="protein sequence ID" value="QDP95169.1"/>
    <property type="molecule type" value="Genomic_DNA"/>
</dbReference>
<evidence type="ECO:0000313" key="2">
    <source>
        <dbReference type="EMBL" id="QDP95169.1"/>
    </source>
</evidence>
<evidence type="ECO:0000256" key="1">
    <source>
        <dbReference type="ARBA" id="ARBA00022729"/>
    </source>
</evidence>
<keyword evidence="3" id="KW-1185">Reference proteome</keyword>
<name>A0A516PVH7_9ACTN</name>
<gene>
    <name evidence="2" type="ORF">FOE78_03895</name>
</gene>
<dbReference type="AlphaFoldDB" id="A0A516PVH7"/>
<dbReference type="Gene3D" id="2.60.40.1240">
    <property type="match status" value="1"/>
</dbReference>
<dbReference type="Proteomes" id="UP000319263">
    <property type="component" value="Chromosome"/>
</dbReference>
<proteinExistence type="predicted"/>